<keyword evidence="15" id="KW-1133">Transmembrane helix</keyword>
<evidence type="ECO:0000256" key="1">
    <source>
        <dbReference type="ARBA" id="ARBA00004752"/>
    </source>
</evidence>
<dbReference type="Pfam" id="PF00768">
    <property type="entry name" value="Peptidase_S11"/>
    <property type="match status" value="1"/>
</dbReference>
<keyword evidence="8" id="KW-0133">Cell shape</keyword>
<dbReference type="GO" id="GO:0071555">
    <property type="term" value="P:cell wall organization"/>
    <property type="evidence" value="ECO:0007669"/>
    <property type="project" value="UniProtKB-KW"/>
</dbReference>
<evidence type="ECO:0000256" key="14">
    <source>
        <dbReference type="RuleBase" id="RU004016"/>
    </source>
</evidence>
<feature type="active site" evidence="12">
    <location>
        <position position="123"/>
    </location>
</feature>
<dbReference type="InterPro" id="IPR001967">
    <property type="entry name" value="Peptidase_S11_N"/>
</dbReference>
<keyword evidence="10" id="KW-0961">Cell wall biogenesis/degradation</keyword>
<dbReference type="InterPro" id="IPR037167">
    <property type="entry name" value="Peptidase_S11_C_sf"/>
</dbReference>
<dbReference type="PANTHER" id="PTHR21581:SF6">
    <property type="entry name" value="TRAFFICKING PROTEIN PARTICLE COMPLEX SUBUNIT 12"/>
    <property type="match status" value="1"/>
</dbReference>
<comment type="catalytic activity">
    <reaction evidence="11">
        <text>Preferential cleavage: (Ac)2-L-Lys-D-Ala-|-D-Ala. Also transpeptidation of peptidyl-alanyl moieties that are N-acyl substituents of D-alanine.</text>
        <dbReference type="EC" id="3.4.16.4"/>
    </reaction>
</comment>
<dbReference type="GO" id="GO:0009002">
    <property type="term" value="F:serine-type D-Ala-D-Ala carboxypeptidase activity"/>
    <property type="evidence" value="ECO:0007669"/>
    <property type="project" value="UniProtKB-EC"/>
</dbReference>
<evidence type="ECO:0000256" key="7">
    <source>
        <dbReference type="ARBA" id="ARBA00022801"/>
    </source>
</evidence>
<evidence type="ECO:0000256" key="11">
    <source>
        <dbReference type="ARBA" id="ARBA00034000"/>
    </source>
</evidence>
<keyword evidence="5" id="KW-0645">Protease</keyword>
<evidence type="ECO:0000256" key="6">
    <source>
        <dbReference type="ARBA" id="ARBA00022729"/>
    </source>
</evidence>
<protein>
    <recommendedName>
        <fullName evidence="3">serine-type D-Ala-D-Ala carboxypeptidase</fullName>
        <ecNumber evidence="3">3.4.16.4</ecNumber>
    </recommendedName>
</protein>
<feature type="active site" description="Proton acceptor" evidence="12">
    <location>
        <position position="71"/>
    </location>
</feature>
<dbReference type="InterPro" id="IPR018044">
    <property type="entry name" value="Peptidase_S11"/>
</dbReference>
<comment type="similarity">
    <text evidence="2 14">Belongs to the peptidase S11 family.</text>
</comment>
<dbReference type="OrthoDB" id="9791132at2"/>
<comment type="pathway">
    <text evidence="1">Cell wall biogenesis; peptidoglycan biosynthesis.</text>
</comment>
<name>A0A1V4SUR3_9CLOT</name>
<evidence type="ECO:0000256" key="9">
    <source>
        <dbReference type="ARBA" id="ARBA00022984"/>
    </source>
</evidence>
<dbReference type="EMBL" id="LTAY01000042">
    <property type="protein sequence ID" value="OPX47626.1"/>
    <property type="molecule type" value="Genomic_DNA"/>
</dbReference>
<keyword evidence="4 17" id="KW-0121">Carboxypeptidase</keyword>
<feature type="domain" description="Peptidase S11 D-Ala-D-Ala carboxypeptidase A C-terminal" evidence="16">
    <location>
        <begin position="287"/>
        <end position="377"/>
    </location>
</feature>
<keyword evidence="6" id="KW-0732">Signal</keyword>
<keyword evidence="9" id="KW-0573">Peptidoglycan synthesis</keyword>
<evidence type="ECO:0000313" key="18">
    <source>
        <dbReference type="Proteomes" id="UP000191448"/>
    </source>
</evidence>
<reference evidence="17 18" key="1">
    <citation type="submission" date="2016-02" db="EMBL/GenBank/DDBJ databases">
        <title>Genome sequence of Clostridium thermobutyricum DSM 4928.</title>
        <authorList>
            <person name="Poehlein A."/>
            <person name="Daniel R."/>
        </authorList>
    </citation>
    <scope>NUCLEOTIDE SEQUENCE [LARGE SCALE GENOMIC DNA]</scope>
    <source>
        <strain evidence="17 18">DSM 4928</strain>
    </source>
</reference>
<dbReference type="UniPathway" id="UPA00219"/>
<dbReference type="SUPFAM" id="SSF56601">
    <property type="entry name" value="beta-lactamase/transpeptidase-like"/>
    <property type="match status" value="1"/>
</dbReference>
<evidence type="ECO:0000256" key="13">
    <source>
        <dbReference type="PIRSR" id="PIRSR618044-2"/>
    </source>
</evidence>
<evidence type="ECO:0000256" key="15">
    <source>
        <dbReference type="SAM" id="Phobius"/>
    </source>
</evidence>
<keyword evidence="15" id="KW-0472">Membrane</keyword>
<organism evidence="17 18">
    <name type="scientific">Clostridium thermobutyricum DSM 4928</name>
    <dbReference type="NCBI Taxonomy" id="1121339"/>
    <lineage>
        <taxon>Bacteria</taxon>
        <taxon>Bacillati</taxon>
        <taxon>Bacillota</taxon>
        <taxon>Clostridia</taxon>
        <taxon>Eubacteriales</taxon>
        <taxon>Clostridiaceae</taxon>
        <taxon>Clostridium</taxon>
    </lineage>
</organism>
<evidence type="ECO:0000256" key="2">
    <source>
        <dbReference type="ARBA" id="ARBA00007164"/>
    </source>
</evidence>
<dbReference type="Pfam" id="PF07943">
    <property type="entry name" value="PBP5_C"/>
    <property type="match status" value="1"/>
</dbReference>
<dbReference type="PANTHER" id="PTHR21581">
    <property type="entry name" value="D-ALANYL-D-ALANINE CARBOXYPEPTIDASE"/>
    <property type="match status" value="1"/>
</dbReference>
<comment type="caution">
    <text evidence="17">The sequence shown here is derived from an EMBL/GenBank/DDBJ whole genome shotgun (WGS) entry which is preliminary data.</text>
</comment>
<dbReference type="GO" id="GO:0009252">
    <property type="term" value="P:peptidoglycan biosynthetic process"/>
    <property type="evidence" value="ECO:0007669"/>
    <property type="project" value="UniProtKB-UniPathway"/>
</dbReference>
<evidence type="ECO:0000256" key="8">
    <source>
        <dbReference type="ARBA" id="ARBA00022960"/>
    </source>
</evidence>
<dbReference type="SMART" id="SM00936">
    <property type="entry name" value="PBP5_C"/>
    <property type="match status" value="1"/>
</dbReference>
<dbReference type="RefSeq" id="WP_080022910.1">
    <property type="nucleotide sequence ID" value="NZ_LTAY01000042.1"/>
</dbReference>
<dbReference type="InterPro" id="IPR012907">
    <property type="entry name" value="Peptidase_S11_C"/>
</dbReference>
<evidence type="ECO:0000256" key="3">
    <source>
        <dbReference type="ARBA" id="ARBA00012448"/>
    </source>
</evidence>
<dbReference type="Proteomes" id="UP000191448">
    <property type="component" value="Unassembled WGS sequence"/>
</dbReference>
<accession>A0A1V4SUR3</accession>
<dbReference type="Gene3D" id="2.60.410.10">
    <property type="entry name" value="D-Ala-D-Ala carboxypeptidase, C-terminal domain"/>
    <property type="match status" value="1"/>
</dbReference>
<evidence type="ECO:0000256" key="12">
    <source>
        <dbReference type="PIRSR" id="PIRSR618044-1"/>
    </source>
</evidence>
<feature type="active site" description="Acyl-ester intermediate" evidence="12">
    <location>
        <position position="68"/>
    </location>
</feature>
<feature type="binding site" evidence="13">
    <location>
        <position position="236"/>
    </location>
    <ligand>
        <name>substrate</name>
    </ligand>
</feature>
<dbReference type="GO" id="GO:0008360">
    <property type="term" value="P:regulation of cell shape"/>
    <property type="evidence" value="ECO:0007669"/>
    <property type="project" value="UniProtKB-KW"/>
</dbReference>
<dbReference type="Gene3D" id="3.40.710.10">
    <property type="entry name" value="DD-peptidase/beta-lactamase superfamily"/>
    <property type="match status" value="1"/>
</dbReference>
<evidence type="ECO:0000259" key="16">
    <source>
        <dbReference type="SMART" id="SM00936"/>
    </source>
</evidence>
<dbReference type="PRINTS" id="PR00725">
    <property type="entry name" value="DADACBPTASE1"/>
</dbReference>
<dbReference type="EC" id="3.4.16.4" evidence="3"/>
<sequence>MKKLKYFYNYFITLSFIFLLGLLIPSITTYAKETKAPSIIADSAVIIDADTGQIIYSKNADKKYFPASTTKVMTALVVLENSNLHDIVKIGKNPPFAEGSSIGLKEGEEFSVETLLTGLLLESGNDCAEALAEHIAGSTENFAKLMNKKAEELGCKNTVFKNPSGLPNPNHVTTAYDLSLILRAAIKYDDFVRISSILTKKLPPSNLDKFERYVNNHNYLINKESKYYYKYAIAGKTGYTDVARHTFTIAAKKDGRTLVGSFLKAEDKNKNFEDMAKLLDYSFDNSENINIYSKGDVVEEVKLTNSNSLPLVLENDFTYTKLKGEDEELSPKLKFDLPNNIKTKSLTKGEVITTASVLVNGTELGKVNILSGKNRVYNPSVALQEFFLNNPVLAISIVIFIIIFILIIIRIIVMKRKNMIRKKRWRELTNKKKKSIFKR</sequence>
<keyword evidence="7 17" id="KW-0378">Hydrolase</keyword>
<dbReference type="AlphaFoldDB" id="A0A1V4SUR3"/>
<evidence type="ECO:0000256" key="4">
    <source>
        <dbReference type="ARBA" id="ARBA00022645"/>
    </source>
</evidence>
<feature type="transmembrane region" description="Helical" evidence="15">
    <location>
        <begin position="392"/>
        <end position="413"/>
    </location>
</feature>
<evidence type="ECO:0000256" key="5">
    <source>
        <dbReference type="ARBA" id="ARBA00022670"/>
    </source>
</evidence>
<dbReference type="InterPro" id="IPR012338">
    <property type="entry name" value="Beta-lactam/transpept-like"/>
</dbReference>
<gene>
    <name evidence="17" type="primary">dacB_2</name>
    <name evidence="17" type="ORF">CLTHE_17400</name>
</gene>
<evidence type="ECO:0000313" key="17">
    <source>
        <dbReference type="EMBL" id="OPX47626.1"/>
    </source>
</evidence>
<dbReference type="GO" id="GO:0006508">
    <property type="term" value="P:proteolysis"/>
    <property type="evidence" value="ECO:0007669"/>
    <property type="project" value="UniProtKB-KW"/>
</dbReference>
<evidence type="ECO:0000256" key="10">
    <source>
        <dbReference type="ARBA" id="ARBA00023316"/>
    </source>
</evidence>
<proteinExistence type="inferred from homology"/>
<keyword evidence="15" id="KW-0812">Transmembrane</keyword>